<gene>
    <name evidence="8" type="ORF">COLO4_23003</name>
</gene>
<dbReference type="InterPro" id="IPR050307">
    <property type="entry name" value="Sterol_Desaturase_Related"/>
</dbReference>
<protein>
    <submittedName>
        <fullName evidence="8">Fatty acid hydroxylase</fullName>
    </submittedName>
</protein>
<name>A0A1R3IIK2_9ROSI</name>
<keyword evidence="9" id="KW-1185">Reference proteome</keyword>
<evidence type="ECO:0000256" key="3">
    <source>
        <dbReference type="ARBA" id="ARBA00022692"/>
    </source>
</evidence>
<feature type="transmembrane region" description="Helical" evidence="6">
    <location>
        <begin position="12"/>
        <end position="34"/>
    </location>
</feature>
<feature type="transmembrane region" description="Helical" evidence="6">
    <location>
        <begin position="55"/>
        <end position="77"/>
    </location>
</feature>
<evidence type="ECO:0000256" key="4">
    <source>
        <dbReference type="ARBA" id="ARBA00022989"/>
    </source>
</evidence>
<dbReference type="PANTHER" id="PTHR11863">
    <property type="entry name" value="STEROL DESATURASE"/>
    <property type="match status" value="1"/>
</dbReference>
<dbReference type="EMBL" id="AWUE01018143">
    <property type="protein sequence ID" value="OMO82427.1"/>
    <property type="molecule type" value="Genomic_DNA"/>
</dbReference>
<feature type="transmembrane region" description="Helical" evidence="6">
    <location>
        <begin position="97"/>
        <end position="121"/>
    </location>
</feature>
<dbReference type="GO" id="GO:0005506">
    <property type="term" value="F:iron ion binding"/>
    <property type="evidence" value="ECO:0007669"/>
    <property type="project" value="InterPro"/>
</dbReference>
<dbReference type="Proteomes" id="UP000187203">
    <property type="component" value="Unassembled WGS sequence"/>
</dbReference>
<keyword evidence="5 6" id="KW-0472">Membrane</keyword>
<evidence type="ECO:0000259" key="7">
    <source>
        <dbReference type="Pfam" id="PF04116"/>
    </source>
</evidence>
<evidence type="ECO:0000313" key="9">
    <source>
        <dbReference type="Proteomes" id="UP000187203"/>
    </source>
</evidence>
<evidence type="ECO:0000256" key="5">
    <source>
        <dbReference type="ARBA" id="ARBA00023136"/>
    </source>
</evidence>
<evidence type="ECO:0000256" key="6">
    <source>
        <dbReference type="SAM" id="Phobius"/>
    </source>
</evidence>
<comment type="similarity">
    <text evidence="2">Belongs to the sterol desaturase family.</text>
</comment>
<dbReference type="Pfam" id="PF04116">
    <property type="entry name" value="FA_hydroxylase"/>
    <property type="match status" value="1"/>
</dbReference>
<keyword evidence="4 6" id="KW-1133">Transmembrane helix</keyword>
<proteinExistence type="inferred from homology"/>
<organism evidence="8 9">
    <name type="scientific">Corchorus olitorius</name>
    <dbReference type="NCBI Taxonomy" id="93759"/>
    <lineage>
        <taxon>Eukaryota</taxon>
        <taxon>Viridiplantae</taxon>
        <taxon>Streptophyta</taxon>
        <taxon>Embryophyta</taxon>
        <taxon>Tracheophyta</taxon>
        <taxon>Spermatophyta</taxon>
        <taxon>Magnoliopsida</taxon>
        <taxon>eudicotyledons</taxon>
        <taxon>Gunneridae</taxon>
        <taxon>Pentapetalae</taxon>
        <taxon>rosids</taxon>
        <taxon>malvids</taxon>
        <taxon>Malvales</taxon>
        <taxon>Malvaceae</taxon>
        <taxon>Grewioideae</taxon>
        <taxon>Apeibeae</taxon>
        <taxon>Corchorus</taxon>
    </lineage>
</organism>
<dbReference type="GO" id="GO:0016491">
    <property type="term" value="F:oxidoreductase activity"/>
    <property type="evidence" value="ECO:0007669"/>
    <property type="project" value="InterPro"/>
</dbReference>
<dbReference type="OrthoDB" id="408954at2759"/>
<evidence type="ECO:0000256" key="1">
    <source>
        <dbReference type="ARBA" id="ARBA00004370"/>
    </source>
</evidence>
<feature type="domain" description="Fatty acid hydroxylase" evidence="7">
    <location>
        <begin position="108"/>
        <end position="244"/>
    </location>
</feature>
<dbReference type="GO" id="GO:0008610">
    <property type="term" value="P:lipid biosynthetic process"/>
    <property type="evidence" value="ECO:0007669"/>
    <property type="project" value="InterPro"/>
</dbReference>
<dbReference type="AlphaFoldDB" id="A0A1R3IIK2"/>
<evidence type="ECO:0000256" key="2">
    <source>
        <dbReference type="ARBA" id="ARBA00009324"/>
    </source>
</evidence>
<comment type="caution">
    <text evidence="8">The sequence shown here is derived from an EMBL/GenBank/DDBJ whole genome shotgun (WGS) entry which is preliminary data.</text>
</comment>
<evidence type="ECO:0000313" key="8">
    <source>
        <dbReference type="EMBL" id="OMO82427.1"/>
    </source>
</evidence>
<dbReference type="GO" id="GO:0016020">
    <property type="term" value="C:membrane"/>
    <property type="evidence" value="ECO:0007669"/>
    <property type="project" value="UniProtKB-SubCell"/>
</dbReference>
<dbReference type="InterPro" id="IPR006694">
    <property type="entry name" value="Fatty_acid_hydroxylase"/>
</dbReference>
<comment type="subcellular location">
    <subcellularLocation>
        <location evidence="1">Membrane</location>
    </subcellularLocation>
</comment>
<sequence length="269" mass="30830">MALAISDELLGIFVPILVYWIYSGIYMAFGTSLDNYKLHSEEDEKHKNLVSKWQVLRGVLLTQSLQAFGAFLLFMGTGENEKTEDSASASTATKPTSFIDIIVIGRQFVIAMLVLDTWTYFTHRFLHQNKFLYRHLHSRHHRMVVSYAFGAQYTHPLEGLLVDTVGGAVAFVLSGMSLRTSIFFFSFVSIKIVDDHCGFCLPGNPIHFFFKNNSVYHDVHHQIHGAKYNFSQPFFVMWDKILGTYMPYSLEKRIEGGFEVRPAKEFKDD</sequence>
<accession>A0A1R3IIK2</accession>
<keyword evidence="3 6" id="KW-0812">Transmembrane</keyword>
<reference evidence="9" key="1">
    <citation type="submission" date="2013-09" db="EMBL/GenBank/DDBJ databases">
        <title>Corchorus olitorius genome sequencing.</title>
        <authorList>
            <person name="Alam M."/>
            <person name="Haque M.S."/>
            <person name="Islam M.S."/>
            <person name="Emdad E.M."/>
            <person name="Islam M.M."/>
            <person name="Ahmed B."/>
            <person name="Halim A."/>
            <person name="Hossen Q.M.M."/>
            <person name="Hossain M.Z."/>
            <person name="Ahmed R."/>
            <person name="Khan M.M."/>
            <person name="Islam R."/>
            <person name="Rashid M.M."/>
            <person name="Khan S.A."/>
            <person name="Rahman M.S."/>
            <person name="Alam M."/>
            <person name="Yahiya A.S."/>
            <person name="Khan M.S."/>
            <person name="Azam M.S."/>
            <person name="Haque T."/>
            <person name="Lashkar M.Z.H."/>
            <person name="Akhand A.I."/>
            <person name="Morshed G."/>
            <person name="Roy S."/>
            <person name="Uddin K.S."/>
            <person name="Rabeya T."/>
            <person name="Hossain A.S."/>
            <person name="Chowdhury A."/>
            <person name="Snigdha A.R."/>
            <person name="Mortoza M.S."/>
            <person name="Matin S.A."/>
            <person name="Hoque S.M.E."/>
            <person name="Islam M.K."/>
            <person name="Roy D.K."/>
            <person name="Haider R."/>
            <person name="Moosa M.M."/>
            <person name="Elias S.M."/>
            <person name="Hasan A.M."/>
            <person name="Jahan S."/>
            <person name="Shafiuddin M."/>
            <person name="Mahmood N."/>
            <person name="Shommy N.S."/>
        </authorList>
    </citation>
    <scope>NUCLEOTIDE SEQUENCE [LARGE SCALE GENOMIC DNA]</scope>
    <source>
        <strain evidence="9">cv. O-4</strain>
    </source>
</reference>
<dbReference type="STRING" id="93759.A0A1R3IIK2"/>